<dbReference type="Proteomes" id="UP000531659">
    <property type="component" value="Unassembled WGS sequence"/>
</dbReference>
<dbReference type="RefSeq" id="WP_171297313.1">
    <property type="nucleotide sequence ID" value="NZ_CP087098.1"/>
</dbReference>
<feature type="active site" evidence="1">
    <location>
        <position position="38"/>
    </location>
</feature>
<dbReference type="EMBL" id="JABEYB010000008">
    <property type="protein sequence ID" value="NNU76616.1"/>
    <property type="molecule type" value="Genomic_DNA"/>
</dbReference>
<organism evidence="3 4">
    <name type="scientific">Clostridium estertheticum</name>
    <dbReference type="NCBI Taxonomy" id="238834"/>
    <lineage>
        <taxon>Bacteria</taxon>
        <taxon>Bacillati</taxon>
        <taxon>Bacillota</taxon>
        <taxon>Clostridia</taxon>
        <taxon>Eubacteriales</taxon>
        <taxon>Clostridiaceae</taxon>
        <taxon>Clostridium</taxon>
    </lineage>
</organism>
<dbReference type="Gene3D" id="3.10.129.10">
    <property type="entry name" value="Hotdog Thioesterase"/>
    <property type="match status" value="1"/>
</dbReference>
<dbReference type="InterPro" id="IPR029069">
    <property type="entry name" value="HotDog_dom_sf"/>
</dbReference>
<feature type="domain" description="Fluoroacetyl-CoA-specific thioesterase-like" evidence="2">
    <location>
        <begin position="19"/>
        <end position="120"/>
    </location>
</feature>
<dbReference type="AlphaFoldDB" id="A0A7Y3SWE4"/>
<dbReference type="PIRSF" id="PIRSF014972">
    <property type="entry name" value="FlK"/>
    <property type="match status" value="1"/>
</dbReference>
<reference evidence="3 4" key="1">
    <citation type="submission" date="2020-05" db="EMBL/GenBank/DDBJ databases">
        <title>Complete genome of Clostridium estertheticum subspecies estertheticum, isolated from Vacuum packed lamb meat from New Zealand imported to Switzerland.</title>
        <authorList>
            <person name="Wambui J."/>
            <person name="Stevens M.J.A."/>
            <person name="Stephan R."/>
        </authorList>
    </citation>
    <scope>NUCLEOTIDE SEQUENCE [LARGE SCALE GENOMIC DNA]</scope>
    <source>
        <strain evidence="3 4">CEST001</strain>
    </source>
</reference>
<feature type="active site" evidence="1">
    <location>
        <position position="72"/>
    </location>
</feature>
<accession>A0A7Y3SWE4</accession>
<protein>
    <submittedName>
        <fullName evidence="3">Thioesterase</fullName>
    </submittedName>
</protein>
<feature type="active site" evidence="1">
    <location>
        <position position="46"/>
    </location>
</feature>
<dbReference type="Pfam" id="PF22636">
    <property type="entry name" value="FlK"/>
    <property type="match status" value="1"/>
</dbReference>
<gene>
    <name evidence="3" type="ORF">HLQ16_11795</name>
</gene>
<comment type="caution">
    <text evidence="3">The sequence shown here is derived from an EMBL/GenBank/DDBJ whole genome shotgun (WGS) entry which is preliminary data.</text>
</comment>
<dbReference type="PANTHER" id="PTHR36934">
    <property type="entry name" value="BLR0278 PROTEIN"/>
    <property type="match status" value="1"/>
</dbReference>
<dbReference type="InterPro" id="IPR054485">
    <property type="entry name" value="FlK-like_dom"/>
</dbReference>
<evidence type="ECO:0000259" key="2">
    <source>
        <dbReference type="Pfam" id="PF22636"/>
    </source>
</evidence>
<sequence>MDFNALFKIGETLVNEYIVKSEDTADFIGNKGVTTLSTPSMIRFIEDTANHIVVDNMPQNYRSVGTKINVEHINPTSINAKVTVKATLVAIEGRKLSYTVEAFNEKCKIGFGIYEQHIINLGNFLSKD</sequence>
<dbReference type="SUPFAM" id="SSF54637">
    <property type="entry name" value="Thioesterase/thiol ester dehydrase-isomerase"/>
    <property type="match status" value="1"/>
</dbReference>
<dbReference type="InterPro" id="IPR025540">
    <property type="entry name" value="FlK"/>
</dbReference>
<name>A0A7Y3SWE4_9CLOT</name>
<evidence type="ECO:0000313" key="3">
    <source>
        <dbReference type="EMBL" id="NNU76616.1"/>
    </source>
</evidence>
<proteinExistence type="predicted"/>
<evidence type="ECO:0000313" key="4">
    <source>
        <dbReference type="Proteomes" id="UP000531659"/>
    </source>
</evidence>
<evidence type="ECO:0000256" key="1">
    <source>
        <dbReference type="PIRSR" id="PIRSR014972-1"/>
    </source>
</evidence>
<dbReference type="PANTHER" id="PTHR36934:SF1">
    <property type="entry name" value="THIOESTERASE DOMAIN-CONTAINING PROTEIN"/>
    <property type="match status" value="1"/>
</dbReference>